<dbReference type="GO" id="GO:0016192">
    <property type="term" value="P:vesicle-mediated transport"/>
    <property type="evidence" value="ECO:0007669"/>
    <property type="project" value="InterPro"/>
</dbReference>
<dbReference type="Pfam" id="PF00928">
    <property type="entry name" value="Adap_comp_sub"/>
    <property type="match status" value="1"/>
</dbReference>
<feature type="domain" description="MHD" evidence="7">
    <location>
        <begin position="168"/>
        <end position="461"/>
    </location>
</feature>
<dbReference type="SUPFAM" id="SSF64356">
    <property type="entry name" value="SNARE-like"/>
    <property type="match status" value="1"/>
</dbReference>
<keyword evidence="4" id="KW-0472">Membrane</keyword>
<dbReference type="InterPro" id="IPR028565">
    <property type="entry name" value="MHD"/>
</dbReference>
<feature type="region of interest" description="Disordered" evidence="6">
    <location>
        <begin position="378"/>
        <end position="400"/>
    </location>
</feature>
<evidence type="ECO:0000256" key="4">
    <source>
        <dbReference type="ARBA" id="ARBA00023136"/>
    </source>
</evidence>
<evidence type="ECO:0000259" key="7">
    <source>
        <dbReference type="PROSITE" id="PS51072"/>
    </source>
</evidence>
<dbReference type="GO" id="GO:0012505">
    <property type="term" value="C:endomembrane system"/>
    <property type="evidence" value="ECO:0007669"/>
    <property type="project" value="UniProtKB-SubCell"/>
</dbReference>
<feature type="region of interest" description="Disordered" evidence="6">
    <location>
        <begin position="468"/>
        <end position="493"/>
    </location>
</feature>
<dbReference type="SUPFAM" id="SSF49447">
    <property type="entry name" value="Second domain of Mu2 adaptin subunit (ap50) of ap2 adaptor"/>
    <property type="match status" value="1"/>
</dbReference>
<evidence type="ECO:0000313" key="9">
    <source>
        <dbReference type="Proteomes" id="UP000324800"/>
    </source>
</evidence>
<comment type="similarity">
    <text evidence="5">Belongs to the adaptor complexes medium subunit family.</text>
</comment>
<protein>
    <submittedName>
        <fullName evidence="8">Putative AP-1 complex subunit mu-1-I</fullName>
    </submittedName>
</protein>
<dbReference type="InterPro" id="IPR050431">
    <property type="entry name" value="Adaptor_comp_med_subunit"/>
</dbReference>
<dbReference type="PRINTS" id="PR00314">
    <property type="entry name" value="CLATHRINADPT"/>
</dbReference>
<evidence type="ECO:0000256" key="6">
    <source>
        <dbReference type="SAM" id="MobiDB-lite"/>
    </source>
</evidence>
<dbReference type="Pfam" id="PF01217">
    <property type="entry name" value="Clat_adaptor_s"/>
    <property type="match status" value="1"/>
</dbReference>
<dbReference type="InterPro" id="IPR022775">
    <property type="entry name" value="AP_mu_sigma_su"/>
</dbReference>
<feature type="compositionally biased region" description="Polar residues" evidence="6">
    <location>
        <begin position="378"/>
        <end position="392"/>
    </location>
</feature>
<proteinExistence type="inferred from homology"/>
<dbReference type="GO" id="GO:0030131">
    <property type="term" value="C:clathrin adaptor complex"/>
    <property type="evidence" value="ECO:0007669"/>
    <property type="project" value="UniProtKB-UniRule"/>
</dbReference>
<dbReference type="InterPro" id="IPR036168">
    <property type="entry name" value="AP2_Mu_C_sf"/>
</dbReference>
<name>A0A5J4VUA5_9EUKA</name>
<dbReference type="OrthoDB" id="10259133at2759"/>
<gene>
    <name evidence="8" type="ORF">EZS28_018569</name>
</gene>
<evidence type="ECO:0000256" key="5">
    <source>
        <dbReference type="PIRNR" id="PIRNR005992"/>
    </source>
</evidence>
<evidence type="ECO:0000256" key="2">
    <source>
        <dbReference type="ARBA" id="ARBA00022448"/>
    </source>
</evidence>
<comment type="caution">
    <text evidence="8">The sequence shown here is derived from an EMBL/GenBank/DDBJ whole genome shotgun (WGS) entry which is preliminary data.</text>
</comment>
<dbReference type="AlphaFoldDB" id="A0A5J4VUA5"/>
<dbReference type="GO" id="GO:0006886">
    <property type="term" value="P:intracellular protein transport"/>
    <property type="evidence" value="ECO:0007669"/>
    <property type="project" value="UniProtKB-UniRule"/>
</dbReference>
<evidence type="ECO:0000256" key="3">
    <source>
        <dbReference type="ARBA" id="ARBA00022927"/>
    </source>
</evidence>
<dbReference type="Proteomes" id="UP000324800">
    <property type="component" value="Unassembled WGS sequence"/>
</dbReference>
<dbReference type="FunFam" id="3.30.450.60:FF:000002">
    <property type="entry name" value="AP-2 complex subunit mu, putative"/>
    <property type="match status" value="1"/>
</dbReference>
<dbReference type="Gene3D" id="2.60.40.1170">
    <property type="entry name" value="Mu homology domain, subdomain B"/>
    <property type="match status" value="2"/>
</dbReference>
<reference evidence="8 9" key="1">
    <citation type="submission" date="2019-03" db="EMBL/GenBank/DDBJ databases">
        <title>Single cell metagenomics reveals metabolic interactions within the superorganism composed of flagellate Streblomastix strix and complex community of Bacteroidetes bacteria on its surface.</title>
        <authorList>
            <person name="Treitli S.C."/>
            <person name="Kolisko M."/>
            <person name="Husnik F."/>
            <person name="Keeling P."/>
            <person name="Hampl V."/>
        </authorList>
    </citation>
    <scope>NUCLEOTIDE SEQUENCE [LARGE SCALE GENOMIC DNA]</scope>
    <source>
        <strain evidence="8">ST1C</strain>
    </source>
</reference>
<dbReference type="PIRSF" id="PIRSF005992">
    <property type="entry name" value="Clathrin_mu"/>
    <property type="match status" value="1"/>
</dbReference>
<evidence type="ECO:0000313" key="8">
    <source>
        <dbReference type="EMBL" id="KAA6385903.1"/>
    </source>
</evidence>
<evidence type="ECO:0000256" key="1">
    <source>
        <dbReference type="ARBA" id="ARBA00004308"/>
    </source>
</evidence>
<dbReference type="Gene3D" id="3.30.450.60">
    <property type="match status" value="1"/>
</dbReference>
<dbReference type="InterPro" id="IPR001392">
    <property type="entry name" value="Clathrin_mu"/>
</dbReference>
<comment type="subcellular location">
    <subcellularLocation>
        <location evidence="1">Endomembrane system</location>
    </subcellularLocation>
</comment>
<organism evidence="8 9">
    <name type="scientific">Streblomastix strix</name>
    <dbReference type="NCBI Taxonomy" id="222440"/>
    <lineage>
        <taxon>Eukaryota</taxon>
        <taxon>Metamonada</taxon>
        <taxon>Preaxostyla</taxon>
        <taxon>Oxymonadida</taxon>
        <taxon>Streblomastigidae</taxon>
        <taxon>Streblomastix</taxon>
    </lineage>
</organism>
<keyword evidence="2 5" id="KW-0813">Transport</keyword>
<dbReference type="PROSITE" id="PS51072">
    <property type="entry name" value="MHD"/>
    <property type="match status" value="1"/>
</dbReference>
<dbReference type="PANTHER" id="PTHR10529">
    <property type="entry name" value="AP COMPLEX SUBUNIT MU"/>
    <property type="match status" value="1"/>
</dbReference>
<keyword evidence="3 5" id="KW-0653">Protein transport</keyword>
<dbReference type="EMBL" id="SNRW01005048">
    <property type="protein sequence ID" value="KAA6385903.1"/>
    <property type="molecule type" value="Genomic_DNA"/>
</dbReference>
<dbReference type="InterPro" id="IPR011012">
    <property type="entry name" value="Longin-like_dom_sf"/>
</dbReference>
<accession>A0A5J4VUA5</accession>
<sequence length="493" mass="55044">MISALLILDAKGRAVVTRDFRGDIPTNPLPKQFIHYIIESEDEEVVKPVFVVEGICFAYIKQQDLYFLAVGQANLNVILALEMINKMIEAFFLYFGKVEEECIRDNFSMALELLDEMVDFGYPQNFEPSALQTAVLQESKKQDKVRALPPPTGAVSWRPDNPAPYYKTNQVFLDVIEEVNFTVNADGGVIQSEIHGSVVMRCELTGTPDLTLTLNDKLASRQMRTANPSQPSTSSRRNPGVELGDVRFHQCVRLSQFEKDRTISFIPPDTPFELMKYVIGLQMRALFQLEANSFEYDGSRWETKIRISTKYKERSKADQLVLRIPVPSDADTPRLDPSHGTCTYDGNASCIIWTMQNVMGQQSMRLTASMGLPTIRANQSNQQSTLSPSSTPALGLSGSVRTRKQPPIEVSFDIPYFTLSGIQVRSLRILERHSSGSSGGAPYTSLQWIRYITKSGTYINRQKDTQVVQSAGGSGSGGRNHITDAISKQNSNK</sequence>